<feature type="region of interest" description="Disordered" evidence="4">
    <location>
        <begin position="719"/>
        <end position="738"/>
    </location>
</feature>
<feature type="region of interest" description="Disordered" evidence="4">
    <location>
        <begin position="661"/>
        <end position="697"/>
    </location>
</feature>
<evidence type="ECO:0000256" key="3">
    <source>
        <dbReference type="PROSITE-ProRule" id="PRU00175"/>
    </source>
</evidence>
<feature type="region of interest" description="Disordered" evidence="4">
    <location>
        <begin position="535"/>
        <end position="649"/>
    </location>
</feature>
<dbReference type="InterPro" id="IPR015943">
    <property type="entry name" value="WD40/YVTN_repeat-like_dom_sf"/>
</dbReference>
<organism evidence="6 7">
    <name type="scientific">Porites lobata</name>
    <dbReference type="NCBI Taxonomy" id="104759"/>
    <lineage>
        <taxon>Eukaryota</taxon>
        <taxon>Metazoa</taxon>
        <taxon>Cnidaria</taxon>
        <taxon>Anthozoa</taxon>
        <taxon>Hexacorallia</taxon>
        <taxon>Scleractinia</taxon>
        <taxon>Fungiina</taxon>
        <taxon>Poritidae</taxon>
        <taxon>Porites</taxon>
    </lineage>
</organism>
<feature type="region of interest" description="Disordered" evidence="4">
    <location>
        <begin position="952"/>
        <end position="1004"/>
    </location>
</feature>
<feature type="compositionally biased region" description="Basic and acidic residues" evidence="4">
    <location>
        <begin position="886"/>
        <end position="897"/>
    </location>
</feature>
<comment type="caution">
    <text evidence="6">The sequence shown here is derived from an EMBL/GenBank/DDBJ whole genome shotgun (WGS) entry which is preliminary data.</text>
</comment>
<sequence length="1565" mass="174484">MASDEEVVRWSSVVGEYGVLLTEMGSMEDLCTPIKAYPRIKYTCMTVSRKYVAMGSSTGGLYVFDRKTLHHPRFISNKDGPVHAVCFAQHRSLLAVATSVGIVLVWEVSARHREKPKLIRRSEEHKNSTVTALCWDDEEGRLFAGDSKGVVSVVHVPPANKSSYSVNKSLPLLHNTSIVAKAHTGIVQLDCAGDKLLVSTMSKSAVVDLKSLDCVAVGVKLRDGFFGSCFLKESTSDNPTIYSARPGSRLWEASTDGQVMSTQQYKKSLATPPVTILGHGRSAAEPVAEGDFPPQSVNFAKLLLVRERFIVTWLGTSLYIIDPILGRLVAWYSLDTEILDICCFGAEIYVYHVDGCVKWFGLLSVKECVSKLYEMGEIKQCLEVLLYCRHYIIPGSARDVVPISMVTNLRESFVEENSEEDQDVIYELQELEREMEPPTEVSDNPPTYLGNLGLIDSPDTLSTCSDAVSDDIDVLSAGSRELDERSDDGVMAKAGLHNKVKKKWSADLSLEGMLISAAAAAKRFTAERQLGINKLKRTQSPDTSATGDLVAERSIERNQEAGSPQRKLSFESEASQVAEGMNGKETVAEEESPRLQKKMPEQSPCHSDDSESRQSGNEGGVVDEESSEKKEKLTAKDKRKKKKSRVVTVDIDSPQLKQELFLDTSATRSPSFRRTHSSTGEVETRSRGLSEPMSPVQTELSPAIPAILSKAKGLLIKKLKPSSDDQSPSPSSSLSPITPSYESTVLYTEEEVEEIKLPKEVAELIECSSKARCDVKNPVVLFSITSLCRVLEEWIPKLHQAMKSCLEMTDGDDSGLKCFLSATAFEDVSYLAQMCFDCGVYGGEGLQSFEDVVRSKGTTTKTPLSGFPVEQDKSETNDVVILISDDTNKPKSNRESDQLASESIPTSHGDVRATKSSEGHLLSGGTNPSSLSTGEFSPPSIRLSVVKDENFDAETADEESGKNTLDTLGENAKRQTDKPLNRMLGDSNKSPKSSVDETVSAPTEMSQNAILSQDSSSGLQSLQSYERICVQCENGTTVFENNGEQVYDTNFDDETRSRFLSYHFWLMDVRRLRRALLMSKGERKKTWSTFMGCLSGLVSPHDVIAKYIKEGDARRALHELHDGIDTYCNMLLYHLTCLYENDSRETMLTCARMFPDVQPWEVMEICRHCKLHSLESSSADFVFYVEQLIRWRTEVGNTRQQTVRKLCEDMRVTNWWFHCSLIADSTKEALHCQQCGKPRPGSHKITWQNEDHLQQLIDFLCQKDSSELKVFMDLCRNHGYWSGLIRLCVRTGLRQEALKLVVSLSDMKLIKNPQSWGPLPKSLDEWKYLLELLLSRDQDNEVSFSSAHACTTLAASDWLADLTWSNVTNLMLERLGAGHTVNILQALPQETPLLSTDFYYSCLLGAVVERRQRTLIHELLKKLDSYLWSQRSGALAPKLNSFRKEEEIWGPKSKEDIKPQLDSFSQFRTLEDGASNWGQNIRLSDGECLVCSLKLCEQISTSNQGLLMFECGHVFHKHCVPEVKPYEGGLSPYPCCKGWTRHRSTSHGQKIEIKKISCGTIFCGF</sequence>
<dbReference type="SMART" id="SM00320">
    <property type="entry name" value="WD40"/>
    <property type="match status" value="2"/>
</dbReference>
<evidence type="ECO:0000313" key="7">
    <source>
        <dbReference type="Proteomes" id="UP001159405"/>
    </source>
</evidence>
<dbReference type="Pfam" id="PF23756">
    <property type="entry name" value="Beta-prop_HPS5"/>
    <property type="match status" value="1"/>
</dbReference>
<dbReference type="SUPFAM" id="SSF50978">
    <property type="entry name" value="WD40 repeat-like"/>
    <property type="match status" value="1"/>
</dbReference>
<dbReference type="PROSITE" id="PS50089">
    <property type="entry name" value="ZF_RING_2"/>
    <property type="match status" value="1"/>
</dbReference>
<dbReference type="InterPro" id="IPR001841">
    <property type="entry name" value="Znf_RING"/>
</dbReference>
<feature type="compositionally biased region" description="Basic and acidic residues" evidence="4">
    <location>
        <begin position="971"/>
        <end position="980"/>
    </location>
</feature>
<feature type="domain" description="RING-type" evidence="5">
    <location>
        <begin position="1488"/>
        <end position="1537"/>
    </location>
</feature>
<feature type="compositionally biased region" description="Low complexity" evidence="4">
    <location>
        <begin position="724"/>
        <end position="738"/>
    </location>
</feature>
<evidence type="ECO:0000259" key="5">
    <source>
        <dbReference type="PROSITE" id="PS50089"/>
    </source>
</evidence>
<protein>
    <recommendedName>
        <fullName evidence="5">RING-type domain-containing protein</fullName>
    </recommendedName>
</protein>
<keyword evidence="7" id="KW-1185">Reference proteome</keyword>
<feature type="compositionally biased region" description="Basic and acidic residues" evidence="4">
    <location>
        <begin position="591"/>
        <end position="612"/>
    </location>
</feature>
<keyword evidence="1 3" id="KW-0863">Zinc-finger</keyword>
<feature type="compositionally biased region" description="Polar residues" evidence="4">
    <location>
        <begin position="924"/>
        <end position="935"/>
    </location>
</feature>
<proteinExistence type="predicted"/>
<evidence type="ECO:0000313" key="6">
    <source>
        <dbReference type="EMBL" id="CAH3132645.1"/>
    </source>
</evidence>
<evidence type="ECO:0000256" key="4">
    <source>
        <dbReference type="SAM" id="MobiDB-lite"/>
    </source>
</evidence>
<evidence type="ECO:0000256" key="2">
    <source>
        <dbReference type="ARBA" id="ARBA00022833"/>
    </source>
</evidence>
<name>A0ABN8P3Y9_9CNID</name>
<keyword evidence="1 3" id="KW-0479">Metal-binding</keyword>
<gene>
    <name evidence="6" type="ORF">PLOB_00036046</name>
</gene>
<feature type="compositionally biased region" description="Polar residues" evidence="4">
    <location>
        <begin position="987"/>
        <end position="1004"/>
    </location>
</feature>
<feature type="compositionally biased region" description="Basic and acidic residues" evidence="4">
    <location>
        <begin position="550"/>
        <end position="559"/>
    </location>
</feature>
<dbReference type="InterPro" id="IPR036322">
    <property type="entry name" value="WD40_repeat_dom_sf"/>
</dbReference>
<feature type="compositionally biased region" description="Basic and acidic residues" evidence="4">
    <location>
        <begin position="909"/>
        <end position="918"/>
    </location>
</feature>
<keyword evidence="2" id="KW-0862">Zinc</keyword>
<dbReference type="InterPro" id="IPR056445">
    <property type="entry name" value="TPR_HPS5"/>
</dbReference>
<evidence type="ECO:0000256" key="1">
    <source>
        <dbReference type="ARBA" id="ARBA00022771"/>
    </source>
</evidence>
<dbReference type="PANTHER" id="PTHR23287">
    <property type="entry name" value="RUBY-EYE2-LIKE PROTEIN"/>
    <property type="match status" value="1"/>
</dbReference>
<dbReference type="PANTHER" id="PTHR23287:SF18">
    <property type="entry name" value="BLOC-2 COMPLEX MEMBER HPS5"/>
    <property type="match status" value="1"/>
</dbReference>
<dbReference type="Proteomes" id="UP001159405">
    <property type="component" value="Unassembled WGS sequence"/>
</dbReference>
<feature type="region of interest" description="Disordered" evidence="4">
    <location>
        <begin position="884"/>
        <end position="938"/>
    </location>
</feature>
<reference evidence="6 7" key="1">
    <citation type="submission" date="2022-05" db="EMBL/GenBank/DDBJ databases">
        <authorList>
            <consortium name="Genoscope - CEA"/>
            <person name="William W."/>
        </authorList>
    </citation>
    <scope>NUCLEOTIDE SEQUENCE [LARGE SCALE GENOMIC DNA]</scope>
</reference>
<dbReference type="InterPro" id="IPR056499">
    <property type="entry name" value="Beta-prop_HPS5-like"/>
</dbReference>
<accession>A0ABN8P3Y9</accession>
<dbReference type="EMBL" id="CALNXK010000051">
    <property type="protein sequence ID" value="CAH3132645.1"/>
    <property type="molecule type" value="Genomic_DNA"/>
</dbReference>
<dbReference type="Pfam" id="PF23758">
    <property type="entry name" value="TPR_HPS5"/>
    <property type="match status" value="1"/>
</dbReference>
<dbReference type="Gene3D" id="2.130.10.10">
    <property type="entry name" value="YVTN repeat-like/Quinoprotein amine dehydrogenase"/>
    <property type="match status" value="1"/>
</dbReference>
<feature type="compositionally biased region" description="Basic and acidic residues" evidence="4">
    <location>
        <begin position="627"/>
        <end position="636"/>
    </location>
</feature>
<dbReference type="InterPro" id="IPR001680">
    <property type="entry name" value="WD40_rpt"/>
</dbReference>